<evidence type="ECO:0008006" key="3">
    <source>
        <dbReference type="Google" id="ProtNLM"/>
    </source>
</evidence>
<evidence type="ECO:0000313" key="2">
    <source>
        <dbReference type="EMBL" id="KAL0455818.1"/>
    </source>
</evidence>
<name>A0AAW2XNU0_9LAMI</name>
<proteinExistence type="predicted"/>
<keyword evidence="1" id="KW-1133">Transmembrane helix</keyword>
<feature type="transmembrane region" description="Helical" evidence="1">
    <location>
        <begin position="86"/>
        <end position="106"/>
    </location>
</feature>
<evidence type="ECO:0000256" key="1">
    <source>
        <dbReference type="SAM" id="Phobius"/>
    </source>
</evidence>
<accession>A0AAW2XNU0</accession>
<dbReference type="EMBL" id="JACGWN010000003">
    <property type="protein sequence ID" value="KAL0455818.1"/>
    <property type="molecule type" value="Genomic_DNA"/>
</dbReference>
<gene>
    <name evidence="2" type="ORF">Slati_0921000</name>
</gene>
<reference evidence="2" key="1">
    <citation type="submission" date="2020-06" db="EMBL/GenBank/DDBJ databases">
        <authorList>
            <person name="Li T."/>
            <person name="Hu X."/>
            <person name="Zhang T."/>
            <person name="Song X."/>
            <person name="Zhang H."/>
            <person name="Dai N."/>
            <person name="Sheng W."/>
            <person name="Hou X."/>
            <person name="Wei L."/>
        </authorList>
    </citation>
    <scope>NUCLEOTIDE SEQUENCE</scope>
    <source>
        <strain evidence="2">KEN1</strain>
        <tissue evidence="2">Leaf</tissue>
    </source>
</reference>
<organism evidence="2">
    <name type="scientific">Sesamum latifolium</name>
    <dbReference type="NCBI Taxonomy" id="2727402"/>
    <lineage>
        <taxon>Eukaryota</taxon>
        <taxon>Viridiplantae</taxon>
        <taxon>Streptophyta</taxon>
        <taxon>Embryophyta</taxon>
        <taxon>Tracheophyta</taxon>
        <taxon>Spermatophyta</taxon>
        <taxon>Magnoliopsida</taxon>
        <taxon>eudicotyledons</taxon>
        <taxon>Gunneridae</taxon>
        <taxon>Pentapetalae</taxon>
        <taxon>asterids</taxon>
        <taxon>lamiids</taxon>
        <taxon>Lamiales</taxon>
        <taxon>Pedaliaceae</taxon>
        <taxon>Sesamum</taxon>
    </lineage>
</organism>
<keyword evidence="1" id="KW-0812">Transmembrane</keyword>
<comment type="caution">
    <text evidence="2">The sequence shown here is derived from an EMBL/GenBank/DDBJ whole genome shotgun (WGS) entry which is preliminary data.</text>
</comment>
<dbReference type="AlphaFoldDB" id="A0AAW2XNU0"/>
<sequence>MDRASGLKINLEKSAMIFSKNVTPTSREHLAAILGVKVEERHAKYVGLPTIVSRSKRKVFDGIKDRIWSKMQGWVAKKRSQAGRVVLIKAVLAALPIILMSCFRFLDSLRHEIEGMFANFFWHFSLECKIH</sequence>
<keyword evidence="1" id="KW-0472">Membrane</keyword>
<protein>
    <recommendedName>
        <fullName evidence="3">Reverse transcriptase</fullName>
    </recommendedName>
</protein>
<dbReference type="PANTHER" id="PTHR33116">
    <property type="entry name" value="REVERSE TRANSCRIPTASE ZINC-BINDING DOMAIN-CONTAINING PROTEIN-RELATED-RELATED"/>
    <property type="match status" value="1"/>
</dbReference>
<reference evidence="2" key="2">
    <citation type="journal article" date="2024" name="Plant">
        <title>Genomic evolution and insights into agronomic trait innovations of Sesamum species.</title>
        <authorList>
            <person name="Miao H."/>
            <person name="Wang L."/>
            <person name="Qu L."/>
            <person name="Liu H."/>
            <person name="Sun Y."/>
            <person name="Le M."/>
            <person name="Wang Q."/>
            <person name="Wei S."/>
            <person name="Zheng Y."/>
            <person name="Lin W."/>
            <person name="Duan Y."/>
            <person name="Cao H."/>
            <person name="Xiong S."/>
            <person name="Wang X."/>
            <person name="Wei L."/>
            <person name="Li C."/>
            <person name="Ma Q."/>
            <person name="Ju M."/>
            <person name="Zhao R."/>
            <person name="Li G."/>
            <person name="Mu C."/>
            <person name="Tian Q."/>
            <person name="Mei H."/>
            <person name="Zhang T."/>
            <person name="Gao T."/>
            <person name="Zhang H."/>
        </authorList>
    </citation>
    <scope>NUCLEOTIDE SEQUENCE</scope>
    <source>
        <strain evidence="2">KEN1</strain>
    </source>
</reference>
<dbReference type="PANTHER" id="PTHR33116:SF86">
    <property type="entry name" value="REVERSE TRANSCRIPTASE DOMAIN-CONTAINING PROTEIN"/>
    <property type="match status" value="1"/>
</dbReference>